<name>A0A6L9S8U0_9ACTN</name>
<keyword evidence="2" id="KW-1185">Reference proteome</keyword>
<evidence type="ECO:0008006" key="3">
    <source>
        <dbReference type="Google" id="ProtNLM"/>
    </source>
</evidence>
<dbReference type="Pfam" id="PF06249">
    <property type="entry name" value="EutQ"/>
    <property type="match status" value="1"/>
</dbReference>
<dbReference type="InterPro" id="IPR014710">
    <property type="entry name" value="RmlC-like_jellyroll"/>
</dbReference>
<dbReference type="Proteomes" id="UP000475214">
    <property type="component" value="Unassembled WGS sequence"/>
</dbReference>
<dbReference type="InterPro" id="IPR010424">
    <property type="entry name" value="EutQ"/>
</dbReference>
<dbReference type="SUPFAM" id="SSF51182">
    <property type="entry name" value="RmlC-like cupins"/>
    <property type="match status" value="1"/>
</dbReference>
<proteinExistence type="predicted"/>
<dbReference type="PANTHER" id="PTHR36169:SF1">
    <property type="entry name" value="ACETATE KINASE EUTQ"/>
    <property type="match status" value="1"/>
</dbReference>
<dbReference type="InterPro" id="IPR011051">
    <property type="entry name" value="RmlC_Cupin_sf"/>
</dbReference>
<evidence type="ECO:0000313" key="2">
    <source>
        <dbReference type="Proteomes" id="UP000475214"/>
    </source>
</evidence>
<dbReference type="PANTHER" id="PTHR36169">
    <property type="entry name" value="ETHANOLAMINE UTILIZATION PROTEIN EUTQ"/>
    <property type="match status" value="1"/>
</dbReference>
<evidence type="ECO:0000313" key="1">
    <source>
        <dbReference type="EMBL" id="NEE00948.1"/>
    </source>
</evidence>
<reference evidence="1 2" key="1">
    <citation type="submission" date="2020-02" db="EMBL/GenBank/DDBJ databases">
        <authorList>
            <person name="Li X.-J."/>
            <person name="Han X.-M."/>
        </authorList>
    </citation>
    <scope>NUCLEOTIDE SEQUENCE [LARGE SCALE GENOMIC DNA]</scope>
    <source>
        <strain evidence="1 2">CCTCC AB 2017055</strain>
    </source>
</reference>
<dbReference type="Gene3D" id="2.60.120.10">
    <property type="entry name" value="Jelly Rolls"/>
    <property type="match status" value="2"/>
</dbReference>
<protein>
    <recommendedName>
        <fullName evidence="3">Cupin domain-containing protein</fullName>
    </recommendedName>
</protein>
<dbReference type="AlphaFoldDB" id="A0A6L9S8U0"/>
<dbReference type="RefSeq" id="WP_163737607.1">
    <property type="nucleotide sequence ID" value="NZ_JAAGOA010000007.1"/>
</dbReference>
<comment type="caution">
    <text evidence="1">The sequence shown here is derived from an EMBL/GenBank/DDBJ whole genome shotgun (WGS) entry which is preliminary data.</text>
</comment>
<accession>A0A6L9S8U0</accession>
<gene>
    <name evidence="1" type="ORF">G1H10_12300</name>
</gene>
<dbReference type="EMBL" id="JAAGOA010000007">
    <property type="protein sequence ID" value="NEE00948.1"/>
    <property type="molecule type" value="Genomic_DNA"/>
</dbReference>
<organism evidence="1 2">
    <name type="scientific">Phytoactinopolyspora halotolerans</name>
    <dbReference type="NCBI Taxonomy" id="1981512"/>
    <lineage>
        <taxon>Bacteria</taxon>
        <taxon>Bacillati</taxon>
        <taxon>Actinomycetota</taxon>
        <taxon>Actinomycetes</taxon>
        <taxon>Jiangellales</taxon>
        <taxon>Jiangellaceae</taxon>
        <taxon>Phytoactinopolyspora</taxon>
    </lineage>
</organism>
<sequence>MSENGPRIRLLGSVESGPWERLRDTRFYLQDVVDDARDGLLSVGFLRGDDGATIADAFPYDLVIVPIAGALTFDIDDETVTARTGDLVYGPAGAHMQGRAVGRTEAAYVCFPPAWRTTHQATGAGPSAGEASATRPSGSALVRRFDDQPLERVADIDYFSTAVVDDPEFELSVRFEQVGRDVAGDHFFPYDEVHIVRDGTLAIDTDDETIRVRAGEVVHLPLRARARVRAEEEVSMVSVTYPPLWHIKVAAQ</sequence>